<feature type="transmembrane region" description="Helical" evidence="1">
    <location>
        <begin position="30"/>
        <end position="49"/>
    </location>
</feature>
<dbReference type="eggNOG" id="ENOG50321FU">
    <property type="taxonomic scope" value="Bacteria"/>
</dbReference>
<organism evidence="2 3">
    <name type="scientific">Opitutus terrae (strain DSM 11246 / JCM 15787 / PB90-1)</name>
    <dbReference type="NCBI Taxonomy" id="452637"/>
    <lineage>
        <taxon>Bacteria</taxon>
        <taxon>Pseudomonadati</taxon>
        <taxon>Verrucomicrobiota</taxon>
        <taxon>Opitutia</taxon>
        <taxon>Opitutales</taxon>
        <taxon>Opitutaceae</taxon>
        <taxon>Opitutus</taxon>
    </lineage>
</organism>
<dbReference type="AlphaFoldDB" id="B1ZR26"/>
<dbReference type="RefSeq" id="WP_012373231.1">
    <property type="nucleotide sequence ID" value="NC_010571.1"/>
</dbReference>
<evidence type="ECO:0000313" key="2">
    <source>
        <dbReference type="EMBL" id="ACB73693.1"/>
    </source>
</evidence>
<dbReference type="HOGENOM" id="CLU_2509452_0_0_0"/>
<dbReference type="KEGG" id="ote:Oter_0403"/>
<dbReference type="Proteomes" id="UP000007013">
    <property type="component" value="Chromosome"/>
</dbReference>
<accession>B1ZR26</accession>
<name>B1ZR26_OPITP</name>
<keyword evidence="3" id="KW-1185">Reference proteome</keyword>
<proteinExistence type="predicted"/>
<dbReference type="EMBL" id="CP001032">
    <property type="protein sequence ID" value="ACB73693.1"/>
    <property type="molecule type" value="Genomic_DNA"/>
</dbReference>
<dbReference type="OrthoDB" id="199409at2"/>
<evidence type="ECO:0000313" key="3">
    <source>
        <dbReference type="Proteomes" id="UP000007013"/>
    </source>
</evidence>
<gene>
    <name evidence="2" type="ordered locus">Oter_0403</name>
</gene>
<dbReference type="STRING" id="452637.Oter_0403"/>
<evidence type="ECO:0000256" key="1">
    <source>
        <dbReference type="SAM" id="Phobius"/>
    </source>
</evidence>
<keyword evidence="1" id="KW-1133">Transmembrane helix</keyword>
<keyword evidence="1" id="KW-0812">Transmembrane</keyword>
<reference evidence="2 3" key="1">
    <citation type="journal article" date="2011" name="J. Bacteriol.">
        <title>Genome sequence of the verrucomicrobium Opitutus terrae PB90-1, an abundant inhabitant of rice paddy soil ecosystems.</title>
        <authorList>
            <person name="van Passel M.W."/>
            <person name="Kant R."/>
            <person name="Palva A."/>
            <person name="Copeland A."/>
            <person name="Lucas S."/>
            <person name="Lapidus A."/>
            <person name="Glavina del Rio T."/>
            <person name="Pitluck S."/>
            <person name="Goltsman E."/>
            <person name="Clum A."/>
            <person name="Sun H."/>
            <person name="Schmutz J."/>
            <person name="Larimer F.W."/>
            <person name="Land M.L."/>
            <person name="Hauser L."/>
            <person name="Kyrpides N."/>
            <person name="Mikhailova N."/>
            <person name="Richardson P.P."/>
            <person name="Janssen P.H."/>
            <person name="de Vos W.M."/>
            <person name="Smidt H."/>
        </authorList>
    </citation>
    <scope>NUCLEOTIDE SEQUENCE [LARGE SCALE GENOMIC DNA]</scope>
    <source>
        <strain evidence="3">DSM 11246 / JCM 15787 / PB90-1</strain>
    </source>
</reference>
<sequence>MKFVFLAGGVAGFLLATAAGFWAGRAADRILLDAAVGCLAGALLFRWFWTVLVRGIRETILARHAANTAAAAAAPAPTPSTPKTR</sequence>
<protein>
    <submittedName>
        <fullName evidence="2">Uncharacterized protein</fullName>
    </submittedName>
</protein>
<keyword evidence="1" id="KW-0472">Membrane</keyword>